<sequence length="277" mass="30861">MATPPRITSVERDAAITRVTERHIRIDDPRRSELGTEARDVISWVLDRGTAGVPTAVSAADHHDAVLLNTWCWWEERRRERRLLRQGLQLGLSAAELGAPLGIRSRQGLRDRLDRLEALLAHDRPDEQLTRDARRATHTRDPQQDWIERHRATVRAAIAGLIAQADRFLQAINGPAEPDTHDSARPPTDEAQDAIDDLEDVDGDSTSDIEDWLIELRADYEQDALTPATLAVAGLLTAEIRSHPRALGLHQRHRLPAALAELDHLRAAFAATKAGTL</sequence>
<dbReference type="EMBL" id="JBEDNQ010000008">
    <property type="protein sequence ID" value="MEQ3552610.1"/>
    <property type="molecule type" value="Genomic_DNA"/>
</dbReference>
<comment type="caution">
    <text evidence="1">The sequence shown here is derived from an EMBL/GenBank/DDBJ whole genome shotgun (WGS) entry which is preliminary data.</text>
</comment>
<dbReference type="RefSeq" id="WP_349299685.1">
    <property type="nucleotide sequence ID" value="NZ_JBEDNQ010000008.1"/>
</dbReference>
<protein>
    <submittedName>
        <fullName evidence="1">Uncharacterized protein</fullName>
    </submittedName>
</protein>
<reference evidence="1 2" key="1">
    <citation type="submission" date="2024-03" db="EMBL/GenBank/DDBJ databases">
        <title>Draft genome sequence of Pseudonocardia nematodicida JCM 31783.</title>
        <authorList>
            <person name="Butdee W."/>
            <person name="Duangmal K."/>
        </authorList>
    </citation>
    <scope>NUCLEOTIDE SEQUENCE [LARGE SCALE GENOMIC DNA]</scope>
    <source>
        <strain evidence="1 2">JCM 31783</strain>
    </source>
</reference>
<accession>A0ABV1KDS3</accession>
<keyword evidence="2" id="KW-1185">Reference proteome</keyword>
<proteinExistence type="predicted"/>
<evidence type="ECO:0000313" key="1">
    <source>
        <dbReference type="EMBL" id="MEQ3552610.1"/>
    </source>
</evidence>
<organism evidence="1 2">
    <name type="scientific">Pseudonocardia nematodicida</name>
    <dbReference type="NCBI Taxonomy" id="1206997"/>
    <lineage>
        <taxon>Bacteria</taxon>
        <taxon>Bacillati</taxon>
        <taxon>Actinomycetota</taxon>
        <taxon>Actinomycetes</taxon>
        <taxon>Pseudonocardiales</taxon>
        <taxon>Pseudonocardiaceae</taxon>
        <taxon>Pseudonocardia</taxon>
    </lineage>
</organism>
<name>A0ABV1KDS3_9PSEU</name>
<gene>
    <name evidence="1" type="ORF">WIS52_19225</name>
</gene>
<dbReference type="Proteomes" id="UP001494902">
    <property type="component" value="Unassembled WGS sequence"/>
</dbReference>
<evidence type="ECO:0000313" key="2">
    <source>
        <dbReference type="Proteomes" id="UP001494902"/>
    </source>
</evidence>